<gene>
    <name evidence="1" type="ORF">D5R40_22945</name>
</gene>
<dbReference type="EMBL" id="RCBY01000163">
    <property type="protein sequence ID" value="RQH31828.1"/>
    <property type="molecule type" value="Genomic_DNA"/>
</dbReference>
<keyword evidence="2" id="KW-1185">Reference proteome</keyword>
<comment type="caution">
    <text evidence="1">The sequence shown here is derived from an EMBL/GenBank/DDBJ whole genome shotgun (WGS) entry which is preliminary data.</text>
</comment>
<dbReference type="OrthoDB" id="1523785at2"/>
<sequence>MSDNLSLLKNRDYTFIFARSFESWSASNVYYEDWIAAQIKIIDLAKHCQSLDDDGITVYLASSPFIKHTNTEVVKLAQLFQLKNPPEIIDVVSSLEDALDDYFQRRDAKKTKNGDIILVLVDKISDEQEALVNLIINATEKIDLIPGTENSYELGISFLQIGEDPETKECLTFLDDHLVKAGAKCDIVDTKFWYEIKQKSLTDILIHALVD</sequence>
<accession>A0A3N6RI19</accession>
<protein>
    <submittedName>
        <fullName evidence="1">Uncharacterized protein</fullName>
    </submittedName>
</protein>
<dbReference type="PANTHER" id="PTHR34706:SF1">
    <property type="entry name" value="VWFA DOMAIN-CONTAINING PROTEIN"/>
    <property type="match status" value="1"/>
</dbReference>
<evidence type="ECO:0000313" key="1">
    <source>
        <dbReference type="EMBL" id="RQH31828.1"/>
    </source>
</evidence>
<reference evidence="1 2" key="1">
    <citation type="journal article" date="2018" name="ACS Chem. Biol.">
        <title>Ketoreductase domain dysfunction expands chemodiversity: malyngamide biosynthesis in the cyanobacterium Okeania hirsuta.</title>
        <authorList>
            <person name="Moss N.A."/>
            <person name="Leao T."/>
            <person name="Rankin M."/>
            <person name="McCullough T.M."/>
            <person name="Qu P."/>
            <person name="Korobeynikov A."/>
            <person name="Smith J.L."/>
            <person name="Gerwick L."/>
            <person name="Gerwick W.H."/>
        </authorList>
    </citation>
    <scope>NUCLEOTIDE SEQUENCE [LARGE SCALE GENOMIC DNA]</scope>
    <source>
        <strain evidence="1 2">PAB10Feb10-1</strain>
    </source>
</reference>
<dbReference type="AlphaFoldDB" id="A0A3N6RI19"/>
<dbReference type="PANTHER" id="PTHR34706">
    <property type="entry name" value="SLR1338 PROTEIN"/>
    <property type="match status" value="1"/>
</dbReference>
<proteinExistence type="predicted"/>
<name>A0A3N6RI19_9CYAN</name>
<evidence type="ECO:0000313" key="2">
    <source>
        <dbReference type="Proteomes" id="UP000269154"/>
    </source>
</evidence>
<organism evidence="1 2">
    <name type="scientific">Okeania hirsuta</name>
    <dbReference type="NCBI Taxonomy" id="1458930"/>
    <lineage>
        <taxon>Bacteria</taxon>
        <taxon>Bacillati</taxon>
        <taxon>Cyanobacteriota</taxon>
        <taxon>Cyanophyceae</taxon>
        <taxon>Oscillatoriophycideae</taxon>
        <taxon>Oscillatoriales</taxon>
        <taxon>Microcoleaceae</taxon>
        <taxon>Okeania</taxon>
    </lineage>
</organism>
<dbReference type="RefSeq" id="WP_124143446.1">
    <property type="nucleotide sequence ID" value="NZ_CAWOKI010000345.1"/>
</dbReference>
<dbReference type="Proteomes" id="UP000269154">
    <property type="component" value="Unassembled WGS sequence"/>
</dbReference>